<gene>
    <name evidence="2" type="ORF">MMAD_05250</name>
</gene>
<accession>A0A7I7XA60</accession>
<evidence type="ECO:0000256" key="1">
    <source>
        <dbReference type="SAM" id="SignalP"/>
    </source>
</evidence>
<evidence type="ECO:0000313" key="2">
    <source>
        <dbReference type="EMBL" id="BBZ26230.1"/>
    </source>
</evidence>
<sequence length="137" mass="13743">MRQGFGIALVASLLAVGVGAGSPVAAADDAVPEAATTEGRQTVVDDPSIVGARPLHVDAWSPAGSADAVSVQFTLASPGCSGVHAVARETDTSVTVELRQGTRPGAVGRMCSMIVVPATLDVALQSPLGDRTVFSAF</sequence>
<proteinExistence type="predicted"/>
<keyword evidence="3" id="KW-1185">Reference proteome</keyword>
<dbReference type="EMBL" id="AP022610">
    <property type="protein sequence ID" value="BBZ26230.1"/>
    <property type="molecule type" value="Genomic_DNA"/>
</dbReference>
<dbReference type="Proteomes" id="UP000466517">
    <property type="component" value="Chromosome"/>
</dbReference>
<keyword evidence="1" id="KW-0732">Signal</keyword>
<evidence type="ECO:0000313" key="3">
    <source>
        <dbReference type="Proteomes" id="UP000466517"/>
    </source>
</evidence>
<feature type="chain" id="PRO_5029873316" evidence="1">
    <location>
        <begin position="27"/>
        <end position="137"/>
    </location>
</feature>
<organism evidence="2 3">
    <name type="scientific">Mycolicibacterium madagascariense</name>
    <dbReference type="NCBI Taxonomy" id="212765"/>
    <lineage>
        <taxon>Bacteria</taxon>
        <taxon>Bacillati</taxon>
        <taxon>Actinomycetota</taxon>
        <taxon>Actinomycetes</taxon>
        <taxon>Mycobacteriales</taxon>
        <taxon>Mycobacteriaceae</taxon>
        <taxon>Mycolicibacterium</taxon>
    </lineage>
</organism>
<protein>
    <submittedName>
        <fullName evidence="2">Uncharacterized protein</fullName>
    </submittedName>
</protein>
<name>A0A7I7XA60_9MYCO</name>
<dbReference type="AlphaFoldDB" id="A0A7I7XA60"/>
<dbReference type="RefSeq" id="WP_163732130.1">
    <property type="nucleotide sequence ID" value="NZ_AP022610.1"/>
</dbReference>
<reference evidence="2 3" key="1">
    <citation type="journal article" date="2019" name="Emerg. Microbes Infect.">
        <title>Comprehensive subspecies identification of 175 nontuberculous mycobacteria species based on 7547 genomic profiles.</title>
        <authorList>
            <person name="Matsumoto Y."/>
            <person name="Kinjo T."/>
            <person name="Motooka D."/>
            <person name="Nabeya D."/>
            <person name="Jung N."/>
            <person name="Uechi K."/>
            <person name="Horii T."/>
            <person name="Iida T."/>
            <person name="Fujita J."/>
            <person name="Nakamura S."/>
        </authorList>
    </citation>
    <scope>NUCLEOTIDE SEQUENCE [LARGE SCALE GENOMIC DNA]</scope>
    <source>
        <strain evidence="2 3">JCM 13574</strain>
    </source>
</reference>
<dbReference type="KEGG" id="mmag:MMAD_05250"/>
<feature type="signal peptide" evidence="1">
    <location>
        <begin position="1"/>
        <end position="26"/>
    </location>
</feature>